<sequence>MAPLYSQLTSDVALCKMALLPLNTKFKGPAGVGDGSADVIDDAINFFRLNVYHRQYDANNTTDRVIIYLTLYITECLKKAKKCNDKNELVKELNALAISKFDIPGDSSFPLTAYYAKPTSSSEAEKCKLYVQQLRQECSARMAEKLYDAEAGKISKWWLTFYRKKFLEQSLAPPGQ</sequence>
<evidence type="ECO:0000256" key="4">
    <source>
        <dbReference type="ARBA" id="ARBA00023203"/>
    </source>
</evidence>
<evidence type="ECO:0000313" key="7">
    <source>
        <dbReference type="EMBL" id="NDJ92670.1"/>
    </source>
</evidence>
<accession>A0A6G3MF85</accession>
<name>A0A6G3MF85_HENSL</name>
<comment type="function">
    <text evidence="6">Functions as component of the Arp2/3 complex which is involved in regulation of actin polymerization and together with an activating nucleation-promoting factor (NPF) mediates the formation of branched actin networks.</text>
</comment>
<reference evidence="7" key="1">
    <citation type="submission" date="2018-11" db="EMBL/GenBank/DDBJ databases">
        <title>Henneguya salminicola genome and transcriptome.</title>
        <authorList>
            <person name="Yahalomi D."/>
            <person name="Atkinson S.D."/>
            <person name="Neuhof M."/>
            <person name="Chang E.S."/>
            <person name="Philippe H."/>
            <person name="Cartwright P."/>
            <person name="Bartholomew J.L."/>
            <person name="Huchon D."/>
        </authorList>
    </citation>
    <scope>NUCLEOTIDE SEQUENCE</scope>
    <source>
        <strain evidence="7">Hz1</strain>
        <tissue evidence="7">Whole</tissue>
    </source>
</reference>
<comment type="similarity">
    <text evidence="2 6">Belongs to the ARPC3 family.</text>
</comment>
<dbReference type="SUPFAM" id="SSF69060">
    <property type="entry name" value="Arp2/3 complex 21 kDa subunit ARPC3"/>
    <property type="match status" value="1"/>
</dbReference>
<proteinExistence type="inferred from homology"/>
<comment type="subcellular location">
    <subcellularLocation>
        <location evidence="1 6">Cytoplasm</location>
        <location evidence="1 6">Cytoskeleton</location>
    </subcellularLocation>
</comment>
<evidence type="ECO:0000256" key="1">
    <source>
        <dbReference type="ARBA" id="ARBA00004245"/>
    </source>
</evidence>
<dbReference type="EMBL" id="GHBP01001250">
    <property type="protein sequence ID" value="NDJ92670.1"/>
    <property type="molecule type" value="Transcribed_RNA"/>
</dbReference>
<dbReference type="PANTHER" id="PTHR12391">
    <property type="entry name" value="ARP2/3 COMPLEX 21 KD SUBUNIT"/>
    <property type="match status" value="1"/>
</dbReference>
<dbReference type="PIRSF" id="PIRSF016315">
    <property type="entry name" value="ARP2/3_P21-Arc"/>
    <property type="match status" value="1"/>
</dbReference>
<organism evidence="7">
    <name type="scientific">Henneguya salminicola</name>
    <name type="common">Myxosporean</name>
    <dbReference type="NCBI Taxonomy" id="69463"/>
    <lineage>
        <taxon>Eukaryota</taxon>
        <taxon>Metazoa</taxon>
        <taxon>Cnidaria</taxon>
        <taxon>Myxozoa</taxon>
        <taxon>Myxosporea</taxon>
        <taxon>Bivalvulida</taxon>
        <taxon>Platysporina</taxon>
        <taxon>Myxobolidae</taxon>
        <taxon>Henneguya</taxon>
    </lineage>
</organism>
<dbReference type="GO" id="GO:0003779">
    <property type="term" value="F:actin binding"/>
    <property type="evidence" value="ECO:0007669"/>
    <property type="project" value="UniProtKB-KW"/>
</dbReference>
<dbReference type="GO" id="GO:0030833">
    <property type="term" value="P:regulation of actin filament polymerization"/>
    <property type="evidence" value="ECO:0007669"/>
    <property type="project" value="InterPro"/>
</dbReference>
<dbReference type="InterPro" id="IPR036753">
    <property type="entry name" value="ARPC3_sf"/>
</dbReference>
<dbReference type="GO" id="GO:0005885">
    <property type="term" value="C:Arp2/3 protein complex"/>
    <property type="evidence" value="ECO:0007669"/>
    <property type="project" value="UniProtKB-UniRule"/>
</dbReference>
<dbReference type="AlphaFoldDB" id="A0A6G3MF85"/>
<keyword evidence="3 6" id="KW-0963">Cytoplasm</keyword>
<evidence type="ECO:0000256" key="5">
    <source>
        <dbReference type="ARBA" id="ARBA00023212"/>
    </source>
</evidence>
<dbReference type="InterPro" id="IPR007204">
    <property type="entry name" value="ARPC3"/>
</dbReference>
<evidence type="ECO:0000256" key="3">
    <source>
        <dbReference type="ARBA" id="ARBA00022490"/>
    </source>
</evidence>
<comment type="subunit">
    <text evidence="6">Component of the Arp2/3 complex.</text>
</comment>
<dbReference type="GO" id="GO:0034314">
    <property type="term" value="P:Arp2/3 complex-mediated actin nucleation"/>
    <property type="evidence" value="ECO:0007669"/>
    <property type="project" value="UniProtKB-UniRule"/>
</dbReference>
<evidence type="ECO:0000256" key="6">
    <source>
        <dbReference type="PIRNR" id="PIRNR016315"/>
    </source>
</evidence>
<keyword evidence="5 6" id="KW-0206">Cytoskeleton</keyword>
<dbReference type="Pfam" id="PF04062">
    <property type="entry name" value="P21-Arc"/>
    <property type="match status" value="1"/>
</dbReference>
<dbReference type="Gene3D" id="1.10.1760.10">
    <property type="entry name" value="Actin-related protein 2/3 complex subunit 3"/>
    <property type="match status" value="1"/>
</dbReference>
<protein>
    <recommendedName>
        <fullName evidence="6">Actin-related protein 2/3 complex subunit 3</fullName>
    </recommendedName>
</protein>
<evidence type="ECO:0000256" key="2">
    <source>
        <dbReference type="ARBA" id="ARBA00010856"/>
    </source>
</evidence>
<keyword evidence="4 6" id="KW-0009">Actin-binding</keyword>